<gene>
    <name evidence="1" type="ORF">L1987_16672</name>
</gene>
<reference evidence="1 2" key="2">
    <citation type="journal article" date="2022" name="Mol. Ecol. Resour.">
        <title>The genomes of chicory, endive, great burdock and yacon provide insights into Asteraceae paleo-polyploidization history and plant inulin production.</title>
        <authorList>
            <person name="Fan W."/>
            <person name="Wang S."/>
            <person name="Wang H."/>
            <person name="Wang A."/>
            <person name="Jiang F."/>
            <person name="Liu H."/>
            <person name="Zhao H."/>
            <person name="Xu D."/>
            <person name="Zhang Y."/>
        </authorList>
    </citation>
    <scope>NUCLEOTIDE SEQUENCE [LARGE SCALE GENOMIC DNA]</scope>
    <source>
        <strain evidence="2">cv. Yunnan</strain>
        <tissue evidence="1">Leaves</tissue>
    </source>
</reference>
<evidence type="ECO:0000313" key="1">
    <source>
        <dbReference type="EMBL" id="KAI3811973.1"/>
    </source>
</evidence>
<organism evidence="1 2">
    <name type="scientific">Smallanthus sonchifolius</name>
    <dbReference type="NCBI Taxonomy" id="185202"/>
    <lineage>
        <taxon>Eukaryota</taxon>
        <taxon>Viridiplantae</taxon>
        <taxon>Streptophyta</taxon>
        <taxon>Embryophyta</taxon>
        <taxon>Tracheophyta</taxon>
        <taxon>Spermatophyta</taxon>
        <taxon>Magnoliopsida</taxon>
        <taxon>eudicotyledons</taxon>
        <taxon>Gunneridae</taxon>
        <taxon>Pentapetalae</taxon>
        <taxon>asterids</taxon>
        <taxon>campanulids</taxon>
        <taxon>Asterales</taxon>
        <taxon>Asteraceae</taxon>
        <taxon>Asteroideae</taxon>
        <taxon>Heliantheae alliance</taxon>
        <taxon>Millerieae</taxon>
        <taxon>Smallanthus</taxon>
    </lineage>
</organism>
<proteinExistence type="predicted"/>
<dbReference type="Proteomes" id="UP001056120">
    <property type="component" value="Linkage Group LG06"/>
</dbReference>
<protein>
    <submittedName>
        <fullName evidence="1">Uncharacterized protein</fullName>
    </submittedName>
</protein>
<comment type="caution">
    <text evidence="1">The sequence shown here is derived from an EMBL/GenBank/DDBJ whole genome shotgun (WGS) entry which is preliminary data.</text>
</comment>
<keyword evidence="2" id="KW-1185">Reference proteome</keyword>
<reference evidence="2" key="1">
    <citation type="journal article" date="2022" name="Mol. Ecol. Resour.">
        <title>The genomes of chicory, endive, great burdock and yacon provide insights into Asteraceae palaeo-polyploidization history and plant inulin production.</title>
        <authorList>
            <person name="Fan W."/>
            <person name="Wang S."/>
            <person name="Wang H."/>
            <person name="Wang A."/>
            <person name="Jiang F."/>
            <person name="Liu H."/>
            <person name="Zhao H."/>
            <person name="Xu D."/>
            <person name="Zhang Y."/>
        </authorList>
    </citation>
    <scope>NUCLEOTIDE SEQUENCE [LARGE SCALE GENOMIC DNA]</scope>
    <source>
        <strain evidence="2">cv. Yunnan</strain>
    </source>
</reference>
<dbReference type="EMBL" id="CM042023">
    <property type="protein sequence ID" value="KAI3811973.1"/>
    <property type="molecule type" value="Genomic_DNA"/>
</dbReference>
<evidence type="ECO:0000313" key="2">
    <source>
        <dbReference type="Proteomes" id="UP001056120"/>
    </source>
</evidence>
<name>A0ACB9IUS1_9ASTR</name>
<accession>A0ACB9IUS1</accession>
<sequence>MTIAFRIMVAMILVAAMVPPPVKAVNPRKLDDTTIGSPNDEIKCGGCPCGTTCYTSPPPPPPSPPPPSPSLPPPPKKQTPTPGVNCPPPPSRGGGGGGQAPPNYIYITGPPGDIYPVVQSVSAARRCFTAAPVLLLVASGLLGMLAFW</sequence>